<reference evidence="1" key="1">
    <citation type="submission" date="2021-01" db="EMBL/GenBank/DDBJ databases">
        <title>Whole genome shotgun sequence of Virgisporangium aurantiacum NBRC 16421.</title>
        <authorList>
            <person name="Komaki H."/>
            <person name="Tamura T."/>
        </authorList>
    </citation>
    <scope>NUCLEOTIDE SEQUENCE</scope>
    <source>
        <strain evidence="1">NBRC 16421</strain>
    </source>
</reference>
<dbReference type="InterPro" id="IPR038136">
    <property type="entry name" value="CofD-like_dom_sf"/>
</dbReference>
<keyword evidence="2" id="KW-1185">Reference proteome</keyword>
<comment type="caution">
    <text evidence="1">The sequence shown here is derived from an EMBL/GenBank/DDBJ whole genome shotgun (WGS) entry which is preliminary data.</text>
</comment>
<proteinExistence type="predicted"/>
<dbReference type="AlphaFoldDB" id="A0A8J3ZLK6"/>
<gene>
    <name evidence="1" type="ORF">Vau01_111510</name>
</gene>
<dbReference type="SUPFAM" id="SSF142338">
    <property type="entry name" value="CofD-like"/>
    <property type="match status" value="1"/>
</dbReference>
<dbReference type="Gene3D" id="3.40.50.10680">
    <property type="entry name" value="CofD-like domains"/>
    <property type="match status" value="1"/>
</dbReference>
<name>A0A8J3ZLK6_9ACTN</name>
<sequence>MERFASFVRSKDRGRLVPDESGISSLQHAEKLADVFVLDSYLTKMDSRRIDGLDMRGKLEYLTARSRVPRMNPEARDAIANADVIVYWPGTQHSSLFPSYLTDGLAEEREARVAIHVDDWSDGQGRHAVSRMLTWLS</sequence>
<dbReference type="EMBL" id="BOPG01000100">
    <property type="protein sequence ID" value="GIJ63635.1"/>
    <property type="molecule type" value="Genomic_DNA"/>
</dbReference>
<protein>
    <submittedName>
        <fullName evidence="1">Uncharacterized protein</fullName>
    </submittedName>
</protein>
<dbReference type="Proteomes" id="UP000612585">
    <property type="component" value="Unassembled WGS sequence"/>
</dbReference>
<evidence type="ECO:0000313" key="1">
    <source>
        <dbReference type="EMBL" id="GIJ63635.1"/>
    </source>
</evidence>
<evidence type="ECO:0000313" key="2">
    <source>
        <dbReference type="Proteomes" id="UP000612585"/>
    </source>
</evidence>
<organism evidence="1 2">
    <name type="scientific">Virgisporangium aurantiacum</name>
    <dbReference type="NCBI Taxonomy" id="175570"/>
    <lineage>
        <taxon>Bacteria</taxon>
        <taxon>Bacillati</taxon>
        <taxon>Actinomycetota</taxon>
        <taxon>Actinomycetes</taxon>
        <taxon>Micromonosporales</taxon>
        <taxon>Micromonosporaceae</taxon>
        <taxon>Virgisporangium</taxon>
    </lineage>
</organism>
<accession>A0A8J3ZLK6</accession>